<feature type="domain" description="Fe2OG dioxygenase" evidence="12">
    <location>
        <begin position="215"/>
        <end position="321"/>
    </location>
</feature>
<dbReference type="GO" id="GO:0009693">
    <property type="term" value="P:ethylene biosynthetic process"/>
    <property type="evidence" value="ECO:0007669"/>
    <property type="project" value="UniProtKB-KW"/>
</dbReference>
<evidence type="ECO:0000256" key="3">
    <source>
        <dbReference type="ARBA" id="ARBA00012293"/>
    </source>
</evidence>
<comment type="similarity">
    <text evidence="11">Belongs to the iron/ascorbate-dependent oxidoreductase family.</text>
</comment>
<evidence type="ECO:0000313" key="13">
    <source>
        <dbReference type="EMBL" id="QDC39611.1"/>
    </source>
</evidence>
<evidence type="ECO:0000256" key="6">
    <source>
        <dbReference type="ARBA" id="ARBA00022666"/>
    </source>
</evidence>
<dbReference type="PROSITE" id="PS51471">
    <property type="entry name" value="FE2OG_OXY"/>
    <property type="match status" value="1"/>
</dbReference>
<organism evidence="13 14">
    <name type="scientific">Sphingobium fuliginis ATCC 27551</name>
    <dbReference type="NCBI Taxonomy" id="1208342"/>
    <lineage>
        <taxon>Bacteria</taxon>
        <taxon>Pseudomonadati</taxon>
        <taxon>Pseudomonadota</taxon>
        <taxon>Alphaproteobacteria</taxon>
        <taxon>Sphingomonadales</taxon>
        <taxon>Sphingomonadaceae</taxon>
        <taxon>Sphingobium</taxon>
    </lineage>
</organism>
<evidence type="ECO:0000256" key="8">
    <source>
        <dbReference type="ARBA" id="ARBA00031282"/>
    </source>
</evidence>
<evidence type="ECO:0000256" key="5">
    <source>
        <dbReference type="ARBA" id="ARBA00019045"/>
    </source>
</evidence>
<evidence type="ECO:0000256" key="4">
    <source>
        <dbReference type="ARBA" id="ARBA00012531"/>
    </source>
</evidence>
<sequence>MLTELHCGATLRALAPARTRPDENHLRPGALSQPRYCSVTDSNSAQVSEIPTVDMSGFVSGDPDGKQMAARQLRNAMEKVGFFFLVGHGVDWSIIDEAYSQAERFFDQPLEDKMAVKVGTGGPDSTPLLAKQRGYIHYRAKVDPVTAEKSERAKNFVEAFNMAREDYGINQWPSNLPGFKDALLKYYQTMYELATDMVRLYALALDLPETYFDPFFDRAGGSMRISHYFPAQSEAELADSWGIHPHTDRSFLTLLPANKVSGLQVRPEGADWIEAPYVPGSFVVNGGDILKRWTNDRFLSTPHRVVRSMSERYAMPLFFSPDNDITIEVVPTCYSPDHPLRYAPISHQDFLSEFLQSDYTRDDERLKG</sequence>
<dbReference type="InterPro" id="IPR044861">
    <property type="entry name" value="IPNS-like_FE2OG_OXY"/>
</dbReference>
<evidence type="ECO:0000313" key="14">
    <source>
        <dbReference type="Proteomes" id="UP000311469"/>
    </source>
</evidence>
<dbReference type="KEGG" id="sufl:FIL70_20680"/>
<evidence type="ECO:0000256" key="2">
    <source>
        <dbReference type="ARBA" id="ARBA00004767"/>
    </source>
</evidence>
<dbReference type="InterPro" id="IPR005123">
    <property type="entry name" value="Oxoglu/Fe-dep_dioxygenase_dom"/>
</dbReference>
<dbReference type="PRINTS" id="PR00682">
    <property type="entry name" value="IPNSYNTHASE"/>
</dbReference>
<dbReference type="SUPFAM" id="SSF51197">
    <property type="entry name" value="Clavaminate synthase-like"/>
    <property type="match status" value="1"/>
</dbReference>
<comment type="catalytic activity">
    <reaction evidence="9">
        <text>2-oxoglutarate + O2 + 2 H(+) = ethene + 3 CO2 + H2O</text>
        <dbReference type="Rhea" id="RHEA:31523"/>
        <dbReference type="ChEBI" id="CHEBI:15377"/>
        <dbReference type="ChEBI" id="CHEBI:15378"/>
        <dbReference type="ChEBI" id="CHEBI:15379"/>
        <dbReference type="ChEBI" id="CHEBI:16526"/>
        <dbReference type="ChEBI" id="CHEBI:16810"/>
        <dbReference type="ChEBI" id="CHEBI:18153"/>
        <dbReference type="EC" id="1.13.12.19"/>
    </reaction>
</comment>
<accession>A0A5B8CMD8</accession>
<dbReference type="GO" id="GO:0102276">
    <property type="term" value="F:2-oxoglutarate oxygenase/decarboxylase (ethylene-forming) activity"/>
    <property type="evidence" value="ECO:0007669"/>
    <property type="project" value="UniProtKB-EC"/>
</dbReference>
<keyword evidence="11" id="KW-0479">Metal-binding</keyword>
<evidence type="ECO:0000256" key="9">
    <source>
        <dbReference type="ARBA" id="ARBA00047725"/>
    </source>
</evidence>
<dbReference type="EC" id="1.14.20.7" evidence="3"/>
<dbReference type="GO" id="GO:0046872">
    <property type="term" value="F:metal ion binding"/>
    <property type="evidence" value="ECO:0007669"/>
    <property type="project" value="UniProtKB-KW"/>
</dbReference>
<dbReference type="Pfam" id="PF03171">
    <property type="entry name" value="2OG-FeII_Oxy"/>
    <property type="match status" value="1"/>
</dbReference>
<gene>
    <name evidence="13" type="ORF">FIL70_20680</name>
</gene>
<evidence type="ECO:0000256" key="11">
    <source>
        <dbReference type="RuleBase" id="RU003682"/>
    </source>
</evidence>
<dbReference type="InterPro" id="IPR050231">
    <property type="entry name" value="Iron_ascorbate_oxido_reductase"/>
</dbReference>
<keyword evidence="11" id="KW-0560">Oxidoreductase</keyword>
<evidence type="ECO:0000256" key="7">
    <source>
        <dbReference type="ARBA" id="ARBA00031011"/>
    </source>
</evidence>
<comment type="pathway">
    <text evidence="2">Alkene biosynthesis; ethylene biosynthesis via 2-oxoglutarate.</text>
</comment>
<evidence type="ECO:0000259" key="12">
    <source>
        <dbReference type="PROSITE" id="PS51471"/>
    </source>
</evidence>
<dbReference type="Gene3D" id="2.60.120.330">
    <property type="entry name" value="B-lactam Antibiotic, Isopenicillin N Synthase, Chain"/>
    <property type="match status" value="1"/>
</dbReference>
<comment type="cofactor">
    <cofactor evidence="1">
        <name>Fe(2+)</name>
        <dbReference type="ChEBI" id="CHEBI:29033"/>
    </cofactor>
</comment>
<reference evidence="13 14" key="1">
    <citation type="submission" date="2019-06" db="EMBL/GenBank/DDBJ databases">
        <title>Genome organization and adaptive potential of archetypical organophosphate degarding Sphingobium fuliginis ATCC 27551.</title>
        <authorList>
            <person name="Sarwar A."/>
            <person name="Parthasarathy S."/>
            <person name="Singh C."/>
            <person name="Siddavattam D."/>
        </authorList>
    </citation>
    <scope>NUCLEOTIDE SEQUENCE [LARGE SCALE GENOMIC DNA]</scope>
    <source>
        <strain evidence="13 14">ATCC 27551</strain>
    </source>
</reference>
<evidence type="ECO:0000256" key="10">
    <source>
        <dbReference type="ARBA" id="ARBA00049359"/>
    </source>
</evidence>
<keyword evidence="6" id="KW-0266">Ethylene biosynthesis</keyword>
<protein>
    <recommendedName>
        <fullName evidence="5">2-oxoglutarate-dependent ethylene/succinate-forming enzyme</fullName>
        <ecNumber evidence="4">1.13.12.19</ecNumber>
        <ecNumber evidence="3">1.14.20.7</ecNumber>
    </recommendedName>
    <alternativeName>
        <fullName evidence="7">2-oxoglutarate dioxygenase (ethylene-forming)</fullName>
    </alternativeName>
    <alternativeName>
        <fullName evidence="8">2-oxoglutarate/L-arginine monooxygenase/decarboxylase (succinate-forming)</fullName>
    </alternativeName>
</protein>
<dbReference type="AlphaFoldDB" id="A0A5B8CMD8"/>
<name>A0A5B8CMD8_SPHSA</name>
<keyword evidence="11" id="KW-0408">Iron</keyword>
<evidence type="ECO:0000256" key="1">
    <source>
        <dbReference type="ARBA" id="ARBA00001954"/>
    </source>
</evidence>
<dbReference type="PANTHER" id="PTHR47990">
    <property type="entry name" value="2-OXOGLUTARATE (2OG) AND FE(II)-DEPENDENT OXYGENASE SUPERFAMILY PROTEIN-RELATED"/>
    <property type="match status" value="1"/>
</dbReference>
<proteinExistence type="inferred from homology"/>
<comment type="catalytic activity">
    <reaction evidence="10">
        <text>L-arginine + 2-oxoglutarate + O2 = guanidine + L-glutamate 5-semialdehyde + succinate + CO2</text>
        <dbReference type="Rhea" id="RHEA:31535"/>
        <dbReference type="ChEBI" id="CHEBI:15379"/>
        <dbReference type="ChEBI" id="CHEBI:16526"/>
        <dbReference type="ChEBI" id="CHEBI:16810"/>
        <dbReference type="ChEBI" id="CHEBI:30031"/>
        <dbReference type="ChEBI" id="CHEBI:30087"/>
        <dbReference type="ChEBI" id="CHEBI:32682"/>
        <dbReference type="ChEBI" id="CHEBI:58066"/>
        <dbReference type="EC" id="1.14.20.7"/>
    </reaction>
</comment>
<dbReference type="InterPro" id="IPR026992">
    <property type="entry name" value="DIOX_N"/>
</dbReference>
<dbReference type="EMBL" id="CP041017">
    <property type="protein sequence ID" value="QDC39611.1"/>
    <property type="molecule type" value="Genomic_DNA"/>
</dbReference>
<dbReference type="InterPro" id="IPR027443">
    <property type="entry name" value="IPNS-like_sf"/>
</dbReference>
<dbReference type="EC" id="1.13.12.19" evidence="4"/>
<dbReference type="Pfam" id="PF14226">
    <property type="entry name" value="DIOX_N"/>
    <property type="match status" value="1"/>
</dbReference>
<dbReference type="Proteomes" id="UP000311469">
    <property type="component" value="Chromosome cSF2"/>
</dbReference>